<evidence type="ECO:0000256" key="5">
    <source>
        <dbReference type="ARBA" id="ARBA00023284"/>
    </source>
</evidence>
<keyword evidence="2" id="KW-0201">Cytochrome c-type biogenesis</keyword>
<protein>
    <submittedName>
        <fullName evidence="8">Thiol-disulfide isomerase or thioredoxin</fullName>
    </submittedName>
</protein>
<feature type="compositionally biased region" description="Pro residues" evidence="6">
    <location>
        <begin position="44"/>
        <end position="54"/>
    </location>
</feature>
<keyword evidence="8" id="KW-0413">Isomerase</keyword>
<dbReference type="PANTHER" id="PTHR42852:SF6">
    <property type="entry name" value="THIOL:DISULFIDE INTERCHANGE PROTEIN DSBE"/>
    <property type="match status" value="1"/>
</dbReference>
<keyword evidence="9" id="KW-1185">Reference proteome</keyword>
<dbReference type="OrthoDB" id="9796554at2"/>
<dbReference type="Pfam" id="PF08534">
    <property type="entry name" value="Redoxin"/>
    <property type="match status" value="1"/>
</dbReference>
<dbReference type="SUPFAM" id="SSF52833">
    <property type="entry name" value="Thioredoxin-like"/>
    <property type="match status" value="1"/>
</dbReference>
<dbReference type="RefSeq" id="WP_090589767.1">
    <property type="nucleotide sequence ID" value="NZ_LT629688.1"/>
</dbReference>
<dbReference type="InterPro" id="IPR036249">
    <property type="entry name" value="Thioredoxin-like_sf"/>
</dbReference>
<comment type="subcellular location">
    <subcellularLocation>
        <location evidence="1">Cell envelope</location>
    </subcellularLocation>
</comment>
<proteinExistence type="predicted"/>
<dbReference type="PROSITE" id="PS51352">
    <property type="entry name" value="THIOREDOXIN_2"/>
    <property type="match status" value="1"/>
</dbReference>
<dbReference type="PROSITE" id="PS51257">
    <property type="entry name" value="PROKAR_LIPOPROTEIN"/>
    <property type="match status" value="1"/>
</dbReference>
<dbReference type="GO" id="GO:0017004">
    <property type="term" value="P:cytochrome complex assembly"/>
    <property type="evidence" value="ECO:0007669"/>
    <property type="project" value="UniProtKB-KW"/>
</dbReference>
<keyword evidence="5" id="KW-0676">Redox-active center</keyword>
<evidence type="ECO:0000256" key="4">
    <source>
        <dbReference type="ARBA" id="ARBA00023157"/>
    </source>
</evidence>
<feature type="region of interest" description="Disordered" evidence="6">
    <location>
        <begin position="35"/>
        <end position="59"/>
    </location>
</feature>
<dbReference type="STRING" id="675864.SAMN04489747_0200"/>
<accession>A0A1G6S291</accession>
<evidence type="ECO:0000259" key="7">
    <source>
        <dbReference type="PROSITE" id="PS51352"/>
    </source>
</evidence>
<dbReference type="InterPro" id="IPR017937">
    <property type="entry name" value="Thioredoxin_CS"/>
</dbReference>
<dbReference type="GO" id="GO:0016853">
    <property type="term" value="F:isomerase activity"/>
    <property type="evidence" value="ECO:0007669"/>
    <property type="project" value="UniProtKB-KW"/>
</dbReference>
<evidence type="ECO:0000256" key="3">
    <source>
        <dbReference type="ARBA" id="ARBA00022968"/>
    </source>
</evidence>
<dbReference type="GO" id="GO:0030313">
    <property type="term" value="C:cell envelope"/>
    <property type="evidence" value="ECO:0007669"/>
    <property type="project" value="UniProtKB-SubCell"/>
</dbReference>
<dbReference type="AlphaFoldDB" id="A0A1G6S291"/>
<dbReference type="Gene3D" id="3.40.30.10">
    <property type="entry name" value="Glutaredoxin"/>
    <property type="match status" value="1"/>
</dbReference>
<evidence type="ECO:0000256" key="2">
    <source>
        <dbReference type="ARBA" id="ARBA00022748"/>
    </source>
</evidence>
<organism evidence="8 9">
    <name type="scientific">Auraticoccus monumenti</name>
    <dbReference type="NCBI Taxonomy" id="675864"/>
    <lineage>
        <taxon>Bacteria</taxon>
        <taxon>Bacillati</taxon>
        <taxon>Actinomycetota</taxon>
        <taxon>Actinomycetes</taxon>
        <taxon>Propionibacteriales</taxon>
        <taxon>Propionibacteriaceae</taxon>
        <taxon>Auraticoccus</taxon>
    </lineage>
</organism>
<dbReference type="GO" id="GO:0016491">
    <property type="term" value="F:oxidoreductase activity"/>
    <property type="evidence" value="ECO:0007669"/>
    <property type="project" value="InterPro"/>
</dbReference>
<evidence type="ECO:0000313" key="9">
    <source>
        <dbReference type="Proteomes" id="UP000198546"/>
    </source>
</evidence>
<name>A0A1G6S291_9ACTN</name>
<dbReference type="CDD" id="cd02966">
    <property type="entry name" value="TlpA_like_family"/>
    <property type="match status" value="1"/>
</dbReference>
<keyword evidence="3" id="KW-0735">Signal-anchor</keyword>
<gene>
    <name evidence="8" type="ORF">SAMN04489747_0200</name>
</gene>
<evidence type="ECO:0000256" key="6">
    <source>
        <dbReference type="SAM" id="MobiDB-lite"/>
    </source>
</evidence>
<dbReference type="PROSITE" id="PS00194">
    <property type="entry name" value="THIOREDOXIN_1"/>
    <property type="match status" value="1"/>
</dbReference>
<keyword evidence="4" id="KW-1015">Disulfide bond</keyword>
<evidence type="ECO:0000256" key="1">
    <source>
        <dbReference type="ARBA" id="ARBA00004196"/>
    </source>
</evidence>
<reference evidence="8 9" key="1">
    <citation type="submission" date="2016-10" db="EMBL/GenBank/DDBJ databases">
        <authorList>
            <person name="de Groot N.N."/>
        </authorList>
    </citation>
    <scope>NUCLEOTIDE SEQUENCE [LARGE SCALE GENOMIC DNA]</scope>
    <source>
        <strain evidence="8 9">MON 2.2</strain>
    </source>
</reference>
<dbReference type="PANTHER" id="PTHR42852">
    <property type="entry name" value="THIOL:DISULFIDE INTERCHANGE PROTEIN DSBE"/>
    <property type="match status" value="1"/>
</dbReference>
<keyword evidence="3" id="KW-0812">Transmembrane</keyword>
<dbReference type="EMBL" id="LT629688">
    <property type="protein sequence ID" value="SDD11032.1"/>
    <property type="molecule type" value="Genomic_DNA"/>
</dbReference>
<dbReference type="InterPro" id="IPR050553">
    <property type="entry name" value="Thioredoxin_ResA/DsbE_sf"/>
</dbReference>
<evidence type="ECO:0000313" key="8">
    <source>
        <dbReference type="EMBL" id="SDD11032.1"/>
    </source>
</evidence>
<feature type="domain" description="Thioredoxin" evidence="7">
    <location>
        <begin position="81"/>
        <end position="221"/>
    </location>
</feature>
<dbReference type="InterPro" id="IPR013766">
    <property type="entry name" value="Thioredoxin_domain"/>
</dbReference>
<sequence length="224" mass="23051">MRVRPGDRRQGRVRLGGLLGAVLAVALLLTGCTTSGVQRGSNPPGTPTVAPGPPGSNGAEVDAARVAAGIADCPATDASAAPVEDGLPAITLPCLGGAGEVDLSRLRGQPVMVNVWASWCAPCRAEAPYLAEVAGQTEDELLTLGLLYQENDKLAAVDLAAGTGQRYAHLVDDERAIQVPLRVLGPPMTFFVTADGRLVHTHVGPFADADQLRGLLAEHLGVTA</sequence>
<dbReference type="Proteomes" id="UP000198546">
    <property type="component" value="Chromosome i"/>
</dbReference>
<dbReference type="InterPro" id="IPR013740">
    <property type="entry name" value="Redoxin"/>
</dbReference>